<accession>A0A0S2W2C1</accession>
<dbReference type="AlphaFoldDB" id="A0A0S2W2C1"/>
<name>A0A0S2W2C1_9FIRM</name>
<dbReference type="PANTHER" id="PTHR11102">
    <property type="entry name" value="SEL-1-LIKE PROTEIN"/>
    <property type="match status" value="1"/>
</dbReference>
<organism evidence="3 4">
    <name type="scientific">Intestinimonas butyriciproducens</name>
    <dbReference type="NCBI Taxonomy" id="1297617"/>
    <lineage>
        <taxon>Bacteria</taxon>
        <taxon>Bacillati</taxon>
        <taxon>Bacillota</taxon>
        <taxon>Clostridia</taxon>
        <taxon>Eubacteriales</taxon>
        <taxon>Intestinimonas</taxon>
    </lineage>
</organism>
<dbReference type="NCBIfam" id="NF041499">
    <property type="entry name" value="MobP3"/>
    <property type="match status" value="1"/>
</dbReference>
<dbReference type="STRING" id="1297617.IB211_01115c"/>
<dbReference type="InterPro" id="IPR050767">
    <property type="entry name" value="Sel1_AlgK"/>
</dbReference>
<dbReference type="InterPro" id="IPR006597">
    <property type="entry name" value="Sel1-like"/>
</dbReference>
<evidence type="ECO:0000313" key="3">
    <source>
        <dbReference type="EMBL" id="ALP93508.1"/>
    </source>
</evidence>
<dbReference type="RefSeq" id="WP_058117382.1">
    <property type="nucleotide sequence ID" value="NZ_CP011307.1"/>
</dbReference>
<evidence type="ECO:0000256" key="2">
    <source>
        <dbReference type="SAM" id="MobiDB-lite"/>
    </source>
</evidence>
<dbReference type="InterPro" id="IPR019734">
    <property type="entry name" value="TPR_rpt"/>
</dbReference>
<dbReference type="InterPro" id="IPR048102">
    <property type="entry name" value="MobP3"/>
</dbReference>
<sequence>MQKPIISLRREDAARLGYDDAAQWRDLLTGFAPEMAEAMKIPVEQFRWYAAFHDEAHHPHLHMVCFSADGKSGYLNADGIERIKAGLAKEIFRQELHELYGQQTIRRNALTQDARELLRQITEQMRNGTLENPKIEQLMVSLSDQLKTVKGKKQYGYLKAPLKSVVDEIVDELQKDERISQAYGLWYELRDEVLRTYRKDLPKRLPLSRQKEFRQIHNLVIQETVRLGESGTMFPPLVSDEPEISSPEWEALTADDTPPEQVQMLLKRLTQAAEAGQAPAQYTLGRLYRDGGPVEKNHLRSVIWLTQAAKQGDRRAMYALGKLYLEEDDLPTAMRWFQQSAELGDTLAQYRLGKLLLESGEADRNTEAIRWLTGAAERGDPYAQYALGKLYLLGKQVPPDHDAAVRWLKQSAAQGNESARTTLERMEHFRGPSVLSAATRLLHHMSRIFQEQSSSGPIASIRFTDSKLRQRIRDKKIAMGHRPDDHEDQEIRMS</sequence>
<dbReference type="InterPro" id="IPR041073">
    <property type="entry name" value="MobL"/>
</dbReference>
<evidence type="ECO:0000256" key="1">
    <source>
        <dbReference type="PROSITE-ProRule" id="PRU00339"/>
    </source>
</evidence>
<dbReference type="InterPro" id="IPR011990">
    <property type="entry name" value="TPR-like_helical_dom_sf"/>
</dbReference>
<dbReference type="PANTHER" id="PTHR11102:SF160">
    <property type="entry name" value="ERAD-ASSOCIATED E3 UBIQUITIN-PROTEIN LIGASE COMPONENT HRD3"/>
    <property type="match status" value="1"/>
</dbReference>
<feature type="region of interest" description="Disordered" evidence="2">
    <location>
        <begin position="475"/>
        <end position="494"/>
    </location>
</feature>
<feature type="repeat" description="TPR" evidence="1">
    <location>
        <begin position="314"/>
        <end position="347"/>
    </location>
</feature>
<reference evidence="4" key="2">
    <citation type="submission" date="2015-04" db="EMBL/GenBank/DDBJ databases">
        <title>A butyrogenic pathway from the amino acid lysine in a human gut commensal.</title>
        <authorList>
            <person name="de Vos W.M."/>
            <person name="Bui N.T.P."/>
            <person name="Plugge C.M."/>
            <person name="Ritari J."/>
        </authorList>
    </citation>
    <scope>NUCLEOTIDE SEQUENCE [LARGE SCALE GENOMIC DNA]</scope>
    <source>
        <strain evidence="4">AF211</strain>
    </source>
</reference>
<dbReference type="Proteomes" id="UP000064844">
    <property type="component" value="Chromosome"/>
</dbReference>
<protein>
    <recommendedName>
        <fullName evidence="5">TPR repeat protein</fullName>
    </recommendedName>
</protein>
<evidence type="ECO:0008006" key="5">
    <source>
        <dbReference type="Google" id="ProtNLM"/>
    </source>
</evidence>
<keyword evidence="4" id="KW-1185">Reference proteome</keyword>
<reference evidence="3 4" key="1">
    <citation type="journal article" date="2015" name="Nat. Commun.">
        <title>Production of butyrate from lysine and the Amadori product fructoselysine by a human gut commensal.</title>
        <authorList>
            <person name="Bui T.P."/>
            <person name="Ritari J."/>
            <person name="Boeren S."/>
            <person name="de Waard P."/>
            <person name="Plugge C.M."/>
            <person name="de Vos W.M."/>
        </authorList>
    </citation>
    <scope>NUCLEOTIDE SEQUENCE [LARGE SCALE GENOMIC DNA]</scope>
    <source>
        <strain evidence="3 4">AF211</strain>
    </source>
</reference>
<dbReference type="SMART" id="SM00671">
    <property type="entry name" value="SEL1"/>
    <property type="match status" value="4"/>
</dbReference>
<dbReference type="KEGG" id="ibu:IB211_01115c"/>
<dbReference type="Pfam" id="PF18555">
    <property type="entry name" value="MobL"/>
    <property type="match status" value="1"/>
</dbReference>
<keyword evidence="1" id="KW-0802">TPR repeat</keyword>
<evidence type="ECO:0000313" key="4">
    <source>
        <dbReference type="Proteomes" id="UP000064844"/>
    </source>
</evidence>
<dbReference type="Gene3D" id="1.25.40.10">
    <property type="entry name" value="Tetratricopeptide repeat domain"/>
    <property type="match status" value="1"/>
</dbReference>
<gene>
    <name evidence="3" type="ORF">IB211_01115c</name>
</gene>
<dbReference type="PROSITE" id="PS50005">
    <property type="entry name" value="TPR"/>
    <property type="match status" value="1"/>
</dbReference>
<dbReference type="EMBL" id="CP011307">
    <property type="protein sequence ID" value="ALP93508.1"/>
    <property type="molecule type" value="Genomic_DNA"/>
</dbReference>
<dbReference type="Pfam" id="PF08238">
    <property type="entry name" value="Sel1"/>
    <property type="match status" value="4"/>
</dbReference>
<proteinExistence type="predicted"/>
<dbReference type="SUPFAM" id="SSF81901">
    <property type="entry name" value="HCP-like"/>
    <property type="match status" value="1"/>
</dbReference>